<accession>A0A511XN33</accession>
<dbReference type="RefSeq" id="WP_146890639.1">
    <property type="nucleotide sequence ID" value="NZ_BJYG01000039.1"/>
</dbReference>
<evidence type="ECO:0000259" key="1">
    <source>
        <dbReference type="Pfam" id="PF13304"/>
    </source>
</evidence>
<dbReference type="GO" id="GO:0005524">
    <property type="term" value="F:ATP binding"/>
    <property type="evidence" value="ECO:0007669"/>
    <property type="project" value="InterPro"/>
</dbReference>
<proteinExistence type="predicted"/>
<reference evidence="2 3" key="1">
    <citation type="submission" date="2019-07" db="EMBL/GenBank/DDBJ databases">
        <title>Whole genome shotgun sequence of Acetobacter oeni NBRC 105207.</title>
        <authorList>
            <person name="Hosoyama A."/>
            <person name="Uohara A."/>
            <person name="Ohji S."/>
            <person name="Ichikawa N."/>
        </authorList>
    </citation>
    <scope>NUCLEOTIDE SEQUENCE [LARGE SCALE GENOMIC DNA]</scope>
    <source>
        <strain evidence="2 3">NBRC 105207</strain>
    </source>
</reference>
<dbReference type="InterPro" id="IPR051396">
    <property type="entry name" value="Bact_Antivir_Def_Nuclease"/>
</dbReference>
<dbReference type="InterPro" id="IPR003959">
    <property type="entry name" value="ATPase_AAA_core"/>
</dbReference>
<name>A0A511XN33_9PROT</name>
<dbReference type="OrthoDB" id="9816534at2"/>
<sequence length="511" mass="56394">MQFTVISYSERSKRYKNLSGAGEAYLLRDNWDDYGFKTTFTLVYFDDDGDRHDIGEVKIMSTGMSVGYVMMPEAFEALAQGYGSLGQDQSYYETLLELPEDVRVDILNGLKDVVWDAMIRTELEDENAYETSLTRSVGEVRLAKHQSILHQQAALTPYDFTYRFPQSDETIEVRVDPNSLPPSNIHVVIGRNGVGKTTLLTSLSSLLRNGRDRRLGRLSFGEDAAVAPKDQFANLITVAFSAFDSFDPPARSSAGPVRSRKAGTRSGISYTYVGLKKRVRVGGERATGNKSEADLQEDFVESTLQCLRSASRPRWQAAMRILEADPLFAGLGLSHLPELQADEIEQWAGTLFCTASSGHKIVLLTLTRLAELVSDRTLVLIDEPEAHLHPPLVMALVRAISDLLANRNGVAILATHSPVVVQEVPADCVSLLFRSGDGVTVERPEIETFAENLGALTREIFRVEVTESGHHALIARVVEKSESLDEVLGTFKDHVGAEGRALARAMLRSTN</sequence>
<organism evidence="2 3">
    <name type="scientific">Acetobacter oeni</name>
    <dbReference type="NCBI Taxonomy" id="304077"/>
    <lineage>
        <taxon>Bacteria</taxon>
        <taxon>Pseudomonadati</taxon>
        <taxon>Pseudomonadota</taxon>
        <taxon>Alphaproteobacteria</taxon>
        <taxon>Acetobacterales</taxon>
        <taxon>Acetobacteraceae</taxon>
        <taxon>Acetobacter</taxon>
    </lineage>
</organism>
<gene>
    <name evidence="2" type="ORF">AOE01nite_25590</name>
</gene>
<evidence type="ECO:0000313" key="2">
    <source>
        <dbReference type="EMBL" id="GEN64335.1"/>
    </source>
</evidence>
<dbReference type="PANTHER" id="PTHR43581">
    <property type="entry name" value="ATP/GTP PHOSPHATASE"/>
    <property type="match status" value="1"/>
</dbReference>
<dbReference type="GO" id="GO:0016887">
    <property type="term" value="F:ATP hydrolysis activity"/>
    <property type="evidence" value="ECO:0007669"/>
    <property type="project" value="InterPro"/>
</dbReference>
<dbReference type="InterPro" id="IPR027417">
    <property type="entry name" value="P-loop_NTPase"/>
</dbReference>
<dbReference type="PANTHER" id="PTHR43581:SF2">
    <property type="entry name" value="EXCINUCLEASE ATPASE SUBUNIT"/>
    <property type="match status" value="1"/>
</dbReference>
<keyword evidence="3" id="KW-1185">Reference proteome</keyword>
<dbReference type="Gene3D" id="3.40.50.300">
    <property type="entry name" value="P-loop containing nucleotide triphosphate hydrolases"/>
    <property type="match status" value="1"/>
</dbReference>
<dbReference type="Pfam" id="PF13304">
    <property type="entry name" value="AAA_21"/>
    <property type="match status" value="1"/>
</dbReference>
<dbReference type="SUPFAM" id="SSF52540">
    <property type="entry name" value="P-loop containing nucleoside triphosphate hydrolases"/>
    <property type="match status" value="1"/>
</dbReference>
<evidence type="ECO:0000313" key="3">
    <source>
        <dbReference type="Proteomes" id="UP000321746"/>
    </source>
</evidence>
<protein>
    <recommendedName>
        <fullName evidence="1">ATPase AAA-type core domain-containing protein</fullName>
    </recommendedName>
</protein>
<dbReference type="AlphaFoldDB" id="A0A511XN33"/>
<feature type="domain" description="ATPase AAA-type core" evidence="1">
    <location>
        <begin position="355"/>
        <end position="421"/>
    </location>
</feature>
<dbReference type="Proteomes" id="UP000321746">
    <property type="component" value="Unassembled WGS sequence"/>
</dbReference>
<comment type="caution">
    <text evidence="2">The sequence shown here is derived from an EMBL/GenBank/DDBJ whole genome shotgun (WGS) entry which is preliminary data.</text>
</comment>
<dbReference type="EMBL" id="BJYG01000039">
    <property type="protein sequence ID" value="GEN64335.1"/>
    <property type="molecule type" value="Genomic_DNA"/>
</dbReference>